<dbReference type="PANTHER" id="PTHR11908">
    <property type="entry name" value="XANTHINE DEHYDROGENASE"/>
    <property type="match status" value="1"/>
</dbReference>
<evidence type="ECO:0000256" key="1">
    <source>
        <dbReference type="ARBA" id="ARBA00022505"/>
    </source>
</evidence>
<dbReference type="InterPro" id="IPR000674">
    <property type="entry name" value="Ald_Oxase/Xan_DH_a/b"/>
</dbReference>
<dbReference type="InterPro" id="IPR046867">
    <property type="entry name" value="AldOxase/xan_DH_MoCoBD2"/>
</dbReference>
<dbReference type="Pfam" id="PF02738">
    <property type="entry name" value="MoCoBD_1"/>
    <property type="match status" value="1"/>
</dbReference>
<keyword evidence="5" id="KW-1185">Reference proteome</keyword>
<dbReference type="InterPro" id="IPR037165">
    <property type="entry name" value="AldOxase/xan_DH_Mopterin-bd_sf"/>
</dbReference>
<dbReference type="Pfam" id="PF01315">
    <property type="entry name" value="Ald_Xan_dh_C"/>
    <property type="match status" value="1"/>
</dbReference>
<dbReference type="InterPro" id="IPR036856">
    <property type="entry name" value="Ald_Oxase/Xan_DH_a/b_sf"/>
</dbReference>
<evidence type="ECO:0000259" key="3">
    <source>
        <dbReference type="SMART" id="SM01008"/>
    </source>
</evidence>
<gene>
    <name evidence="4" type="ORF">HND93_22760</name>
</gene>
<protein>
    <submittedName>
        <fullName evidence="4">Xanthine dehydrogenase family protein molybdopterin-binding subunit</fullName>
    </submittedName>
</protein>
<dbReference type="PANTHER" id="PTHR11908:SF132">
    <property type="entry name" value="ALDEHYDE OXIDASE 1-RELATED"/>
    <property type="match status" value="1"/>
</dbReference>
<comment type="caution">
    <text evidence="4">The sequence shown here is derived from an EMBL/GenBank/DDBJ whole genome shotgun (WGS) entry which is preliminary data.</text>
</comment>
<reference evidence="4 5" key="1">
    <citation type="submission" date="2020-05" db="EMBL/GenBank/DDBJ databases">
        <title>Azospirillum oleiclasticum sp. nov, a nitrogen-fixing and heavy crude oil-emulsifying bacterium isolated from the crude oil of Yumen Oilfield.</title>
        <authorList>
            <person name="Wu D."/>
            <person name="Cai M."/>
            <person name="Zhang X."/>
        </authorList>
    </citation>
    <scope>NUCLEOTIDE SEQUENCE [LARGE SCALE GENOMIC DNA]</scope>
    <source>
        <strain evidence="4 5">ROY-1-1-2</strain>
    </source>
</reference>
<dbReference type="EMBL" id="JABFDB010000019">
    <property type="protein sequence ID" value="NYZ22541.1"/>
    <property type="molecule type" value="Genomic_DNA"/>
</dbReference>
<feature type="domain" description="Aldehyde oxidase/xanthine dehydrogenase a/b hammerhead" evidence="3">
    <location>
        <begin position="19"/>
        <end position="136"/>
    </location>
</feature>
<dbReference type="Gene3D" id="3.30.365.10">
    <property type="entry name" value="Aldehyde oxidase/xanthine dehydrogenase, molybdopterin binding domain"/>
    <property type="match status" value="4"/>
</dbReference>
<dbReference type="SUPFAM" id="SSF54665">
    <property type="entry name" value="CO dehydrogenase molybdoprotein N-domain-like"/>
    <property type="match status" value="1"/>
</dbReference>
<dbReference type="InterPro" id="IPR008274">
    <property type="entry name" value="AldOxase/xan_DH_MoCoBD1"/>
</dbReference>
<dbReference type="Gene3D" id="3.90.1170.50">
    <property type="entry name" value="Aldehyde oxidase/xanthine dehydrogenase, a/b hammerhead"/>
    <property type="match status" value="1"/>
</dbReference>
<dbReference type="InterPro" id="IPR016208">
    <property type="entry name" value="Ald_Oxase/xanthine_DH-like"/>
</dbReference>
<proteinExistence type="predicted"/>
<evidence type="ECO:0000313" key="5">
    <source>
        <dbReference type="Proteomes" id="UP000584642"/>
    </source>
</evidence>
<accession>A0ABX2TDY7</accession>
<name>A0ABX2TDY7_9PROT</name>
<dbReference type="SMART" id="SM01008">
    <property type="entry name" value="Ald_Xan_dh_C"/>
    <property type="match status" value="1"/>
</dbReference>
<dbReference type="Proteomes" id="UP000584642">
    <property type="component" value="Unassembled WGS sequence"/>
</dbReference>
<organism evidence="4 5">
    <name type="scientific">Azospirillum oleiclasticum</name>
    <dbReference type="NCBI Taxonomy" id="2735135"/>
    <lineage>
        <taxon>Bacteria</taxon>
        <taxon>Pseudomonadati</taxon>
        <taxon>Pseudomonadota</taxon>
        <taxon>Alphaproteobacteria</taxon>
        <taxon>Rhodospirillales</taxon>
        <taxon>Azospirillaceae</taxon>
        <taxon>Azospirillum</taxon>
    </lineage>
</organism>
<keyword evidence="1" id="KW-0500">Molybdenum</keyword>
<dbReference type="Pfam" id="PF20256">
    <property type="entry name" value="MoCoBD_2"/>
    <property type="match status" value="1"/>
</dbReference>
<sequence>MTATLGTRVPRIEDPALLRGAGRFVDDLRLPGTLHAAFVRSPYAHARVLGIDTADARALPGVAAVLTAADLTPLLTDLRLPIAFPEGQLPPEVMPFALVRDEALHVGEPVVIVVASSRRVAEDAAERVVVEYEPLPAVTDPRAALDAGAERACSTADGNLFKRFRVAFGEVDAAFAGAHAVVAERFRLHRGGGSPMETRGVVARHCSESGELTVWSSTQMPHELRHTLAERLSLPEDRVRVVTPDVGGGFGTKYLVYPEEVAVAAAARALDATVKWIEDRQEHFVSAIQERDQHWSVEMALDGDGRLLAVRGTLVHDQGAYAPHSVNVPFNSATSLPGPYALPAYDMDVAVVRTNLVPVIPVRGAGYPQGCFVMERLMDRAAERLGLDRAEIRRRNLIRPDQMPYPTPMRTRAGAPIAYDSGDYPACQAMGLEAIGYDGFGARQAAARAAGRHIGLGIAHAVKGTGRGPFESGLVRVMPDGRVSVYTGALAMGQGLKTALAQIAADTLGVPVERVDVIAGDTGFVSLGHGGYASRQTVTAGSSVLMAARAVREKALAVASGLLEAAAADLVIRDGMVEVDGVPGMAVPLARIAGMLRGLPGYAFPDGVSAGLEAVEHARFDQLAYANAFHACEVEVDVETGGVRILRYVAVTDCGRRINPLIVDGQVTGGIVHGIGNALLEEFRHDEQGQPLTTTFADYLLPTAHDAPPIELLYRESPSPLNPLGVKGAGEVGVIPVTAAVVSAVEDALAPFGARFAEAPLSPVRILETLLQTGLRTGPRNGEGGTP</sequence>
<dbReference type="SUPFAM" id="SSF56003">
    <property type="entry name" value="Molybdenum cofactor-binding domain"/>
    <property type="match status" value="1"/>
</dbReference>
<evidence type="ECO:0000256" key="2">
    <source>
        <dbReference type="ARBA" id="ARBA00023002"/>
    </source>
</evidence>
<keyword evidence="2" id="KW-0560">Oxidoreductase</keyword>
<evidence type="ECO:0000313" key="4">
    <source>
        <dbReference type="EMBL" id="NYZ22541.1"/>
    </source>
</evidence>